<sequence>MMTNYLLTMFVGFAVLVMWPVSRDRFVRASSRSLAAIVFSIGLVGFMSKLLLPVA</sequence>
<evidence type="ECO:0000313" key="2">
    <source>
        <dbReference type="EMBL" id="MBC2666950.1"/>
    </source>
</evidence>
<protein>
    <submittedName>
        <fullName evidence="2">Uncharacterized protein</fullName>
    </submittedName>
</protein>
<keyword evidence="1" id="KW-1133">Transmembrane helix</keyword>
<name>A0A7X1FTZ4_9SPHN</name>
<proteinExistence type="predicted"/>
<evidence type="ECO:0000313" key="3">
    <source>
        <dbReference type="Proteomes" id="UP000566813"/>
    </source>
</evidence>
<dbReference type="AlphaFoldDB" id="A0A7X1FTZ4"/>
<comment type="caution">
    <text evidence="2">The sequence shown here is derived from an EMBL/GenBank/DDBJ whole genome shotgun (WGS) entry which is preliminary data.</text>
</comment>
<keyword evidence="1" id="KW-0812">Transmembrane</keyword>
<organism evidence="2 3">
    <name type="scientific">Novosphingobium flavum</name>
    <dbReference type="NCBI Taxonomy" id="1778672"/>
    <lineage>
        <taxon>Bacteria</taxon>
        <taxon>Pseudomonadati</taxon>
        <taxon>Pseudomonadota</taxon>
        <taxon>Alphaproteobacteria</taxon>
        <taxon>Sphingomonadales</taxon>
        <taxon>Sphingomonadaceae</taxon>
        <taxon>Novosphingobium</taxon>
    </lineage>
</organism>
<feature type="transmembrane region" description="Helical" evidence="1">
    <location>
        <begin position="33"/>
        <end position="52"/>
    </location>
</feature>
<keyword evidence="1" id="KW-0472">Membrane</keyword>
<reference evidence="2 3" key="1">
    <citation type="submission" date="2020-08" db="EMBL/GenBank/DDBJ databases">
        <title>The genome sequence of type strain Novosphingobium flavum NBRC 111647.</title>
        <authorList>
            <person name="Liu Y."/>
        </authorList>
    </citation>
    <scope>NUCLEOTIDE SEQUENCE [LARGE SCALE GENOMIC DNA]</scope>
    <source>
        <strain evidence="2 3">NBRC 111647</strain>
    </source>
</reference>
<keyword evidence="3" id="KW-1185">Reference proteome</keyword>
<dbReference type="RefSeq" id="WP_221774178.1">
    <property type="nucleotide sequence ID" value="NZ_JACLAW010000013.1"/>
</dbReference>
<accession>A0A7X1FTZ4</accession>
<gene>
    <name evidence="2" type="ORF">H7F51_15635</name>
</gene>
<dbReference type="EMBL" id="JACLAW010000013">
    <property type="protein sequence ID" value="MBC2666950.1"/>
    <property type="molecule type" value="Genomic_DNA"/>
</dbReference>
<evidence type="ECO:0000256" key="1">
    <source>
        <dbReference type="SAM" id="Phobius"/>
    </source>
</evidence>
<dbReference type="Proteomes" id="UP000566813">
    <property type="component" value="Unassembled WGS sequence"/>
</dbReference>